<keyword evidence="2" id="KW-0472">Membrane</keyword>
<evidence type="ECO:0000259" key="3">
    <source>
        <dbReference type="Pfam" id="PF03931"/>
    </source>
</evidence>
<proteinExistence type="inferred from homology"/>
<dbReference type="InterPro" id="IPR036296">
    <property type="entry name" value="SKP1-like_dim_sf"/>
</dbReference>
<dbReference type="SUPFAM" id="SSF81382">
    <property type="entry name" value="Skp1 dimerisation domain-like"/>
    <property type="match status" value="1"/>
</dbReference>
<keyword evidence="2" id="KW-1133">Transmembrane helix</keyword>
<evidence type="ECO:0000256" key="2">
    <source>
        <dbReference type="SAM" id="Phobius"/>
    </source>
</evidence>
<dbReference type="Pfam" id="PF03931">
    <property type="entry name" value="Skp1_POZ"/>
    <property type="match status" value="1"/>
</dbReference>
<evidence type="ECO:0000256" key="1">
    <source>
        <dbReference type="PIRNR" id="PIRNR028729"/>
    </source>
</evidence>
<dbReference type="SUPFAM" id="SSF54695">
    <property type="entry name" value="POZ domain"/>
    <property type="match status" value="1"/>
</dbReference>
<dbReference type="GO" id="GO:0006511">
    <property type="term" value="P:ubiquitin-dependent protein catabolic process"/>
    <property type="evidence" value="ECO:0007669"/>
    <property type="project" value="InterPro"/>
</dbReference>
<name>A0AAD5QJG9_PARTN</name>
<reference evidence="4" key="1">
    <citation type="submission" date="2021-06" db="EMBL/GenBank/DDBJ databases">
        <title>Parelaphostrongylus tenuis whole genome reference sequence.</title>
        <authorList>
            <person name="Garwood T.J."/>
            <person name="Larsen P.A."/>
            <person name="Fountain-Jones N.M."/>
            <person name="Garbe J.R."/>
            <person name="Macchietto M.G."/>
            <person name="Kania S.A."/>
            <person name="Gerhold R.W."/>
            <person name="Richards J.E."/>
            <person name="Wolf T.M."/>
        </authorList>
    </citation>
    <scope>NUCLEOTIDE SEQUENCE</scope>
    <source>
        <strain evidence="4">MNPRO001-30</strain>
        <tissue evidence="4">Meninges</tissue>
    </source>
</reference>
<evidence type="ECO:0000313" key="4">
    <source>
        <dbReference type="EMBL" id="KAJ1352797.1"/>
    </source>
</evidence>
<evidence type="ECO:0000313" key="5">
    <source>
        <dbReference type="Proteomes" id="UP001196413"/>
    </source>
</evidence>
<dbReference type="InterPro" id="IPR011333">
    <property type="entry name" value="SKP1/BTB/POZ_sf"/>
</dbReference>
<accession>A0AAD5QJG9</accession>
<organism evidence="4 5">
    <name type="scientific">Parelaphostrongylus tenuis</name>
    <name type="common">Meningeal worm</name>
    <dbReference type="NCBI Taxonomy" id="148309"/>
    <lineage>
        <taxon>Eukaryota</taxon>
        <taxon>Metazoa</taxon>
        <taxon>Ecdysozoa</taxon>
        <taxon>Nematoda</taxon>
        <taxon>Chromadorea</taxon>
        <taxon>Rhabditida</taxon>
        <taxon>Rhabditina</taxon>
        <taxon>Rhabditomorpha</taxon>
        <taxon>Strongyloidea</taxon>
        <taxon>Metastrongylidae</taxon>
        <taxon>Parelaphostrongylus</taxon>
    </lineage>
</organism>
<keyword evidence="5" id="KW-1185">Reference proteome</keyword>
<feature type="domain" description="SKP1 component POZ" evidence="3">
    <location>
        <begin position="3"/>
        <end position="61"/>
    </location>
</feature>
<dbReference type="EMBL" id="JAHQIW010001546">
    <property type="protein sequence ID" value="KAJ1352797.1"/>
    <property type="molecule type" value="Genomic_DNA"/>
</dbReference>
<comment type="similarity">
    <text evidence="1">Belongs to the SKP1 family.</text>
</comment>
<dbReference type="PIRSF" id="PIRSF028729">
    <property type="entry name" value="E3_ubiquit_lig_SCF_Skp"/>
    <property type="match status" value="1"/>
</dbReference>
<sequence length="169" mass="18555">MDVNLQSSDGVTYTLPKDAVTWSSLLEDICEHCSNGENNVTVPLPKVPDVALGPVVEWMRRKTQVCAELSNTSPQCIQSNQGDYYGREFVLLNWERAFFHHLNKDVLFMVLNAASYMGIAALVAAGTTYIAEMVKGMTVEEARVYLNSTSSTTKMEGIPESVPGLDSDA</sequence>
<dbReference type="PANTHER" id="PTHR11165">
    <property type="entry name" value="SKP1"/>
    <property type="match status" value="1"/>
</dbReference>
<dbReference type="InterPro" id="IPR016897">
    <property type="entry name" value="SKP1"/>
</dbReference>
<dbReference type="Gene3D" id="3.30.710.10">
    <property type="entry name" value="Potassium Channel Kv1.1, Chain A"/>
    <property type="match status" value="1"/>
</dbReference>
<comment type="function">
    <text evidence="1">Probable essential component of SCF (SKP1-CUL1-F-box protein) E3 ubiquitin-protein ligase complexes, which mediate the ubiquitination and subsequent proteasomal degradation of target proteins. Regulates cell proliferation during embryonic and larval development.</text>
</comment>
<keyword evidence="1" id="KW-0833">Ubl conjugation pathway</keyword>
<feature type="transmembrane region" description="Helical" evidence="2">
    <location>
        <begin position="106"/>
        <end position="131"/>
    </location>
</feature>
<dbReference type="InterPro" id="IPR016073">
    <property type="entry name" value="Skp1_comp_POZ"/>
</dbReference>
<dbReference type="Proteomes" id="UP001196413">
    <property type="component" value="Unassembled WGS sequence"/>
</dbReference>
<keyword evidence="2" id="KW-0812">Transmembrane</keyword>
<comment type="caution">
    <text evidence="4">The sequence shown here is derived from an EMBL/GenBank/DDBJ whole genome shotgun (WGS) entry which is preliminary data.</text>
</comment>
<protein>
    <recommendedName>
        <fullName evidence="1">Skp1-related protein</fullName>
    </recommendedName>
</protein>
<dbReference type="AlphaFoldDB" id="A0AAD5QJG9"/>
<comment type="pathway">
    <text evidence="1">Protein modification; protein ubiquitination.</text>
</comment>
<gene>
    <name evidence="4" type="ORF">KIN20_009219</name>
</gene>